<dbReference type="InterPro" id="IPR036388">
    <property type="entry name" value="WH-like_DNA-bd_sf"/>
</dbReference>
<evidence type="ECO:0000313" key="5">
    <source>
        <dbReference type="EMBL" id="OPF18662.1"/>
    </source>
</evidence>
<protein>
    <submittedName>
        <fullName evidence="5">Helix-turn-helix transcriptional regulator</fullName>
    </submittedName>
</protein>
<keyword evidence="1" id="KW-0805">Transcription regulation</keyword>
<organism evidence="5 6">
    <name type="scientific">Microcystis aeruginosa KW</name>
    <dbReference type="NCBI Taxonomy" id="1960155"/>
    <lineage>
        <taxon>Bacteria</taxon>
        <taxon>Bacillati</taxon>
        <taxon>Cyanobacteriota</taxon>
        <taxon>Cyanophyceae</taxon>
        <taxon>Oscillatoriophycideae</taxon>
        <taxon>Chroococcales</taxon>
        <taxon>Microcystaceae</taxon>
        <taxon>Microcystis</taxon>
    </lineage>
</organism>
<dbReference type="RefSeq" id="WP_079205863.1">
    <property type="nucleotide sequence ID" value="NZ_MVGR01000003.1"/>
</dbReference>
<sequence>MGLMPKLSVSCDRCLAALLSSPEREPENNKDKYNQIKAITPRLPQFCQQIGLIVMDIAGSVQMLTERSEQLLYQYSLSHTPNTLPEPLQKWFKHQIARLLAKDEQAFSCSPLRLEQEGRQLIIFLIPTLIGEQFLLILEEQELPSFSIAALELLGLTKREAEVLFWIAQDKSNAAIAKVIGCSEGTVRKHLEHIHGKLGVQTRTAAVIVALEKLGLLKGQIAAISS</sequence>
<evidence type="ECO:0000256" key="1">
    <source>
        <dbReference type="ARBA" id="ARBA00023015"/>
    </source>
</evidence>
<evidence type="ECO:0000256" key="2">
    <source>
        <dbReference type="ARBA" id="ARBA00023125"/>
    </source>
</evidence>
<name>A0A1V4BVB6_MICAE</name>
<keyword evidence="3" id="KW-0804">Transcription</keyword>
<keyword evidence="2" id="KW-0238">DNA-binding</keyword>
<dbReference type="PROSITE" id="PS50043">
    <property type="entry name" value="HTH_LUXR_2"/>
    <property type="match status" value="1"/>
</dbReference>
<evidence type="ECO:0000259" key="4">
    <source>
        <dbReference type="PROSITE" id="PS50043"/>
    </source>
</evidence>
<evidence type="ECO:0000256" key="3">
    <source>
        <dbReference type="ARBA" id="ARBA00023163"/>
    </source>
</evidence>
<feature type="domain" description="HTH luxR-type" evidence="4">
    <location>
        <begin position="149"/>
        <end position="214"/>
    </location>
</feature>
<dbReference type="SUPFAM" id="SSF46894">
    <property type="entry name" value="C-terminal effector domain of the bipartite response regulators"/>
    <property type="match status" value="1"/>
</dbReference>
<dbReference type="GO" id="GO:0006355">
    <property type="term" value="P:regulation of DNA-templated transcription"/>
    <property type="evidence" value="ECO:0007669"/>
    <property type="project" value="InterPro"/>
</dbReference>
<dbReference type="AlphaFoldDB" id="A0A1V4BVB6"/>
<evidence type="ECO:0000313" key="6">
    <source>
        <dbReference type="Proteomes" id="UP000189835"/>
    </source>
</evidence>
<dbReference type="InterPro" id="IPR000792">
    <property type="entry name" value="Tscrpt_reg_LuxR_C"/>
</dbReference>
<dbReference type="PROSITE" id="PS00622">
    <property type="entry name" value="HTH_LUXR_1"/>
    <property type="match status" value="1"/>
</dbReference>
<dbReference type="Proteomes" id="UP000189835">
    <property type="component" value="Unassembled WGS sequence"/>
</dbReference>
<dbReference type="Pfam" id="PF00196">
    <property type="entry name" value="GerE"/>
    <property type="match status" value="1"/>
</dbReference>
<gene>
    <name evidence="5" type="ORF">B1L04_04060</name>
</gene>
<comment type="caution">
    <text evidence="5">The sequence shown here is derived from an EMBL/GenBank/DDBJ whole genome shotgun (WGS) entry which is preliminary data.</text>
</comment>
<dbReference type="SMART" id="SM00421">
    <property type="entry name" value="HTH_LUXR"/>
    <property type="match status" value="1"/>
</dbReference>
<dbReference type="CDD" id="cd06170">
    <property type="entry name" value="LuxR_C_like"/>
    <property type="match status" value="1"/>
</dbReference>
<dbReference type="Gene3D" id="1.10.10.10">
    <property type="entry name" value="Winged helix-like DNA-binding domain superfamily/Winged helix DNA-binding domain"/>
    <property type="match status" value="1"/>
</dbReference>
<dbReference type="PRINTS" id="PR00038">
    <property type="entry name" value="HTHLUXR"/>
</dbReference>
<dbReference type="PANTHER" id="PTHR44688:SF16">
    <property type="entry name" value="DNA-BINDING TRANSCRIPTIONAL ACTIVATOR DEVR_DOSR"/>
    <property type="match status" value="1"/>
</dbReference>
<dbReference type="EMBL" id="MVGR01000003">
    <property type="protein sequence ID" value="OPF18662.1"/>
    <property type="molecule type" value="Genomic_DNA"/>
</dbReference>
<reference evidence="5 6" key="1">
    <citation type="submission" date="2017-02" db="EMBL/GenBank/DDBJ databases">
        <title>Genome sequence of Microcystis aeruginosa KW.</title>
        <authorList>
            <person name="Oh H.-M."/>
            <person name="Ahn C.-Y."/>
            <person name="Jeong H."/>
            <person name="Srivastava A."/>
            <person name="Lee H.-G."/>
            <person name="Kang S.-R."/>
        </authorList>
    </citation>
    <scope>NUCLEOTIDE SEQUENCE [LARGE SCALE GENOMIC DNA]</scope>
    <source>
        <strain evidence="5 6">KW</strain>
    </source>
</reference>
<proteinExistence type="predicted"/>
<dbReference type="GO" id="GO:0003677">
    <property type="term" value="F:DNA binding"/>
    <property type="evidence" value="ECO:0007669"/>
    <property type="project" value="UniProtKB-KW"/>
</dbReference>
<accession>A0A1V4BVB6</accession>
<dbReference type="InterPro" id="IPR016032">
    <property type="entry name" value="Sig_transdc_resp-reg_C-effctor"/>
</dbReference>
<dbReference type="PANTHER" id="PTHR44688">
    <property type="entry name" value="DNA-BINDING TRANSCRIPTIONAL ACTIVATOR DEVR_DOSR"/>
    <property type="match status" value="1"/>
</dbReference>